<protein>
    <recommendedName>
        <fullName evidence="1">F-box domain-containing protein</fullName>
    </recommendedName>
</protein>
<feature type="domain" description="F-box" evidence="1">
    <location>
        <begin position="1"/>
        <end position="46"/>
    </location>
</feature>
<dbReference type="Proteomes" id="UP000613177">
    <property type="component" value="Unassembled WGS sequence"/>
</dbReference>
<accession>A0A8H7SNE8</accession>
<evidence type="ECO:0000259" key="1">
    <source>
        <dbReference type="PROSITE" id="PS50181"/>
    </source>
</evidence>
<dbReference type="Pfam" id="PF12937">
    <property type="entry name" value="F-box-like"/>
    <property type="match status" value="1"/>
</dbReference>
<dbReference type="AlphaFoldDB" id="A0A8H7SNE8"/>
<organism evidence="2 3">
    <name type="scientific">Thamnidium elegans</name>
    <dbReference type="NCBI Taxonomy" id="101142"/>
    <lineage>
        <taxon>Eukaryota</taxon>
        <taxon>Fungi</taxon>
        <taxon>Fungi incertae sedis</taxon>
        <taxon>Mucoromycota</taxon>
        <taxon>Mucoromycotina</taxon>
        <taxon>Mucoromycetes</taxon>
        <taxon>Mucorales</taxon>
        <taxon>Mucorineae</taxon>
        <taxon>Mucoraceae</taxon>
        <taxon>Thamnidium</taxon>
    </lineage>
</organism>
<dbReference type="Gene3D" id="1.20.1280.50">
    <property type="match status" value="1"/>
</dbReference>
<comment type="caution">
    <text evidence="2">The sequence shown here is derived from an EMBL/GenBank/DDBJ whole genome shotgun (WGS) entry which is preliminary data.</text>
</comment>
<name>A0A8H7SNE8_9FUNG</name>
<reference evidence="2" key="1">
    <citation type="submission" date="2021-01" db="EMBL/GenBank/DDBJ databases">
        <title>Metabolic potential, ecology and presence of endohyphal bacteria is reflected in genomic diversity of Mucoromycotina.</title>
        <authorList>
            <person name="Muszewska A."/>
            <person name="Okrasinska A."/>
            <person name="Steczkiewicz K."/>
            <person name="Drgas O."/>
            <person name="Orlowska M."/>
            <person name="Perlinska-Lenart U."/>
            <person name="Aleksandrzak-Piekarczyk T."/>
            <person name="Szatraj K."/>
            <person name="Zielenkiewicz U."/>
            <person name="Pilsyk S."/>
            <person name="Malc E."/>
            <person name="Mieczkowski P."/>
            <person name="Kruszewska J.S."/>
            <person name="Biernat P."/>
            <person name="Pawlowska J."/>
        </authorList>
    </citation>
    <scope>NUCLEOTIDE SEQUENCE</scope>
    <source>
        <strain evidence="2">WA0000018081</strain>
    </source>
</reference>
<dbReference type="SUPFAM" id="SSF52047">
    <property type="entry name" value="RNI-like"/>
    <property type="match status" value="1"/>
</dbReference>
<sequence length="570" mass="66527">MTSRNTLPTEILLNIFAYTSIRSLIHCQQVCKEWKYPARVVFYKHIKFLNSTQVECFNHSNKLDPSLGKLVRSIDFSSLLINSALDAMRKSLFTNIARSCPHVERILVDYPSKDFWDLTYFLCLKYWSRLSYLPKTKRSYPDYLRTAMVCCQTLERLEVVPQYFESRGRHWTELANAIFKPFQKVHTLRFILYSYADIIYTFDSLLDQFKNITKLNLTYEGIYRRVQGDDHVVLDFTGIVPIRTLERLTINKGRMNGNTINYLLKKFPNLQRIKMNLGYYHSEYTDNEIVHVFDYVMQMTNITIQLVTVRDLDVLRLFVARVGSSPIALTVTYEGTRHVFGTFQSRIQLMHNKLYTAAAGTDTDITIPNEPAHISIETDRNPFTDVDVYQKNLQEVIGDQLSFLHIDLQGDTRFEAESDFTYLNDVFQYCTLLKTLVYTARYLEQSTQMNTSIRHLVLIGIKLSNVIFPQLSENLPSLQQFKLIDCEILEENIIDMSETSFQVFHLSDSSKEIRYITVDVLTSTDVYRFECKRNKGYSITSVKQMCITLRCKSIQYIDIECDGLKIKGFI</sequence>
<dbReference type="SUPFAM" id="SSF81383">
    <property type="entry name" value="F-box domain"/>
    <property type="match status" value="1"/>
</dbReference>
<dbReference type="InterPro" id="IPR036047">
    <property type="entry name" value="F-box-like_dom_sf"/>
</dbReference>
<proteinExistence type="predicted"/>
<dbReference type="InterPro" id="IPR001810">
    <property type="entry name" value="F-box_dom"/>
</dbReference>
<evidence type="ECO:0000313" key="2">
    <source>
        <dbReference type="EMBL" id="KAG2232382.1"/>
    </source>
</evidence>
<dbReference type="PROSITE" id="PS50181">
    <property type="entry name" value="FBOX"/>
    <property type="match status" value="1"/>
</dbReference>
<dbReference type="EMBL" id="JAEPRE010000113">
    <property type="protein sequence ID" value="KAG2232382.1"/>
    <property type="molecule type" value="Genomic_DNA"/>
</dbReference>
<dbReference type="Gene3D" id="3.80.10.10">
    <property type="entry name" value="Ribonuclease Inhibitor"/>
    <property type="match status" value="2"/>
</dbReference>
<dbReference type="InterPro" id="IPR032675">
    <property type="entry name" value="LRR_dom_sf"/>
</dbReference>
<keyword evidence="3" id="KW-1185">Reference proteome</keyword>
<gene>
    <name evidence="2" type="ORF">INT48_007286</name>
</gene>
<evidence type="ECO:0000313" key="3">
    <source>
        <dbReference type="Proteomes" id="UP000613177"/>
    </source>
</evidence>